<feature type="transmembrane region" description="Helical" evidence="1">
    <location>
        <begin position="120"/>
        <end position="138"/>
    </location>
</feature>
<keyword evidence="3" id="KW-1185">Reference proteome</keyword>
<name>A0ABT0XPK2_9BACI</name>
<feature type="transmembrane region" description="Helical" evidence="1">
    <location>
        <begin position="6"/>
        <end position="24"/>
    </location>
</feature>
<comment type="caution">
    <text evidence="2">The sequence shown here is derived from an EMBL/GenBank/DDBJ whole genome shotgun (WGS) entry which is preliminary data.</text>
</comment>
<dbReference type="EMBL" id="JAMQJY010000006">
    <property type="protein sequence ID" value="MCM2677796.1"/>
    <property type="molecule type" value="Genomic_DNA"/>
</dbReference>
<evidence type="ECO:0000313" key="3">
    <source>
        <dbReference type="Proteomes" id="UP001203665"/>
    </source>
</evidence>
<dbReference type="Proteomes" id="UP001203665">
    <property type="component" value="Unassembled WGS sequence"/>
</dbReference>
<evidence type="ECO:0000313" key="2">
    <source>
        <dbReference type="EMBL" id="MCM2677796.1"/>
    </source>
</evidence>
<feature type="transmembrane region" description="Helical" evidence="1">
    <location>
        <begin position="96"/>
        <end position="114"/>
    </location>
</feature>
<feature type="transmembrane region" description="Helical" evidence="1">
    <location>
        <begin position="61"/>
        <end position="84"/>
    </location>
</feature>
<proteinExistence type="predicted"/>
<sequence length="170" mass="19684">MLIFLTIFLFVFSIGFAIGSLLACPRVLPPFMQLLILTGLFLFFSYAGMFIGVVFPPFISFGFVDFFLAICCILVVISIITRFHPIYGFFPPHEKVIVFLFCTLFFLIGFQWGIIGFRTFFTLCMTVVFFVAMVSGLIIQIQIRQKLWRFAYISFIPLVWLLFVTLFKLL</sequence>
<protein>
    <submittedName>
        <fullName evidence="2">Uncharacterized protein</fullName>
    </submittedName>
</protein>
<keyword evidence="1" id="KW-0812">Transmembrane</keyword>
<dbReference type="RefSeq" id="WP_251611596.1">
    <property type="nucleotide sequence ID" value="NZ_JAMQJY010000006.1"/>
</dbReference>
<organism evidence="2 3">
    <name type="scientific">Alkalicoccobacillus plakortidis</name>
    <dbReference type="NCBI Taxonomy" id="444060"/>
    <lineage>
        <taxon>Bacteria</taxon>
        <taxon>Bacillati</taxon>
        <taxon>Bacillota</taxon>
        <taxon>Bacilli</taxon>
        <taxon>Bacillales</taxon>
        <taxon>Bacillaceae</taxon>
        <taxon>Alkalicoccobacillus</taxon>
    </lineage>
</organism>
<keyword evidence="1" id="KW-1133">Transmembrane helix</keyword>
<evidence type="ECO:0000256" key="1">
    <source>
        <dbReference type="SAM" id="Phobius"/>
    </source>
</evidence>
<accession>A0ABT0XPK2</accession>
<gene>
    <name evidence="2" type="ORF">NDM98_21825</name>
</gene>
<keyword evidence="1" id="KW-0472">Membrane</keyword>
<feature type="transmembrane region" description="Helical" evidence="1">
    <location>
        <begin position="150"/>
        <end position="169"/>
    </location>
</feature>
<feature type="transmembrane region" description="Helical" evidence="1">
    <location>
        <begin position="31"/>
        <end position="55"/>
    </location>
</feature>
<reference evidence="2" key="1">
    <citation type="submission" date="2022-06" db="EMBL/GenBank/DDBJ databases">
        <title>Alkalicoccobacillus porphyridii sp. nov., isolated from a marine red alga, Porphyridium purpureum and reclassification of Shouchella plakortidis and Shouchella gibsonii as Alkalicoccobacillus plakortidis comb. nov. and Alkalicoccobacillus gibsonii comb. nov.</title>
        <authorList>
            <person name="Kim K.H."/>
            <person name="Lee J.K."/>
            <person name="Han D.M."/>
            <person name="Baek J.H."/>
            <person name="Jeon C.O."/>
        </authorList>
    </citation>
    <scope>NUCLEOTIDE SEQUENCE</scope>
    <source>
        <strain evidence="2">DSM 19153</strain>
    </source>
</reference>